<dbReference type="OrthoDB" id="689242at2759"/>
<evidence type="ECO:0000313" key="1">
    <source>
        <dbReference type="Proteomes" id="UP000515211"/>
    </source>
</evidence>
<gene>
    <name evidence="2" type="primary">LOC107482508</name>
</gene>
<dbReference type="RefSeq" id="XP_015958520.1">
    <property type="nucleotide sequence ID" value="XM_016103034.3"/>
</dbReference>
<protein>
    <submittedName>
        <fullName evidence="2">Uncharacterized protein LOC107482508</fullName>
    </submittedName>
</protein>
<sequence length="98" mass="12100">MCERRDEVVRVWFSRKQSMDIWRKMIILPVRRVWRALYARLNSTKNGAGLLKLEDDVQTCEYEDIQVMWEMLRRTESDVSIHKRKQQQQPFWRVLKPY</sequence>
<organism evidence="1 2">
    <name type="scientific">Arachis duranensis</name>
    <name type="common">Wild peanut</name>
    <dbReference type="NCBI Taxonomy" id="130453"/>
    <lineage>
        <taxon>Eukaryota</taxon>
        <taxon>Viridiplantae</taxon>
        <taxon>Streptophyta</taxon>
        <taxon>Embryophyta</taxon>
        <taxon>Tracheophyta</taxon>
        <taxon>Spermatophyta</taxon>
        <taxon>Magnoliopsida</taxon>
        <taxon>eudicotyledons</taxon>
        <taxon>Gunneridae</taxon>
        <taxon>Pentapetalae</taxon>
        <taxon>rosids</taxon>
        <taxon>fabids</taxon>
        <taxon>Fabales</taxon>
        <taxon>Fabaceae</taxon>
        <taxon>Papilionoideae</taxon>
        <taxon>50 kb inversion clade</taxon>
        <taxon>dalbergioids sensu lato</taxon>
        <taxon>Dalbergieae</taxon>
        <taxon>Pterocarpus clade</taxon>
        <taxon>Arachis</taxon>
    </lineage>
</organism>
<dbReference type="PANTHER" id="PTHR33181">
    <property type="entry name" value="OS01G0778500 PROTEIN"/>
    <property type="match status" value="1"/>
</dbReference>
<dbReference type="KEGG" id="adu:107482508"/>
<name>A0A6P4CWP1_ARADU</name>
<dbReference type="GeneID" id="107482508"/>
<proteinExistence type="predicted"/>
<dbReference type="PANTHER" id="PTHR33181:SF19">
    <property type="entry name" value="OS04G0658200 PROTEIN"/>
    <property type="match status" value="1"/>
</dbReference>
<reference evidence="1" key="1">
    <citation type="journal article" date="2016" name="Nat. Genet.">
        <title>The genome sequences of Arachis duranensis and Arachis ipaensis, the diploid ancestors of cultivated peanut.</title>
        <authorList>
            <person name="Bertioli D.J."/>
            <person name="Cannon S.B."/>
            <person name="Froenicke L."/>
            <person name="Huang G."/>
            <person name="Farmer A.D."/>
            <person name="Cannon E.K."/>
            <person name="Liu X."/>
            <person name="Gao D."/>
            <person name="Clevenger J."/>
            <person name="Dash S."/>
            <person name="Ren L."/>
            <person name="Moretzsohn M.C."/>
            <person name="Shirasawa K."/>
            <person name="Huang W."/>
            <person name="Vidigal B."/>
            <person name="Abernathy B."/>
            <person name="Chu Y."/>
            <person name="Niederhuth C.E."/>
            <person name="Umale P."/>
            <person name="Araujo A.C."/>
            <person name="Kozik A."/>
            <person name="Kim K.D."/>
            <person name="Burow M.D."/>
            <person name="Varshney R.K."/>
            <person name="Wang X."/>
            <person name="Zhang X."/>
            <person name="Barkley N."/>
            <person name="Guimaraes P.M."/>
            <person name="Isobe S."/>
            <person name="Guo B."/>
            <person name="Liao B."/>
            <person name="Stalker H.T."/>
            <person name="Schmitz R.J."/>
            <person name="Scheffler B.E."/>
            <person name="Leal-Bertioli S.C."/>
            <person name="Xun X."/>
            <person name="Jackson S.A."/>
            <person name="Michelmore R."/>
            <person name="Ozias-Akins P."/>
        </authorList>
    </citation>
    <scope>NUCLEOTIDE SEQUENCE [LARGE SCALE GENOMIC DNA]</scope>
    <source>
        <strain evidence="1">cv. V14167</strain>
    </source>
</reference>
<dbReference type="AlphaFoldDB" id="A0A6P4CWP1"/>
<reference evidence="2" key="2">
    <citation type="submission" date="2025-08" db="UniProtKB">
        <authorList>
            <consortium name="RefSeq"/>
        </authorList>
    </citation>
    <scope>IDENTIFICATION</scope>
    <source>
        <tissue evidence="2">Whole plant</tissue>
    </source>
</reference>
<keyword evidence="1" id="KW-1185">Reference proteome</keyword>
<evidence type="ECO:0000313" key="2">
    <source>
        <dbReference type="RefSeq" id="XP_015958520.1"/>
    </source>
</evidence>
<accession>A0A6P4CWP1</accession>
<dbReference type="Proteomes" id="UP000515211">
    <property type="component" value="Chromosome 4"/>
</dbReference>